<evidence type="ECO:0000313" key="3">
    <source>
        <dbReference type="EMBL" id="GAA5114251.1"/>
    </source>
</evidence>
<reference evidence="4" key="1">
    <citation type="journal article" date="2019" name="Int. J. Syst. Evol. Microbiol.">
        <title>The Global Catalogue of Microorganisms (GCM) 10K type strain sequencing project: providing services to taxonomists for standard genome sequencing and annotation.</title>
        <authorList>
            <consortium name="The Broad Institute Genomics Platform"/>
            <consortium name="The Broad Institute Genome Sequencing Center for Infectious Disease"/>
            <person name="Wu L."/>
            <person name="Ma J."/>
        </authorList>
    </citation>
    <scope>NUCLEOTIDE SEQUENCE [LARGE SCALE GENOMIC DNA]</scope>
    <source>
        <strain evidence="4">JCM 18050</strain>
    </source>
</reference>
<dbReference type="RefSeq" id="WP_345492483.1">
    <property type="nucleotide sequence ID" value="NZ_BAABHY010000006.1"/>
</dbReference>
<name>A0ABP9NDY4_9GAMM</name>
<keyword evidence="1" id="KW-1133">Transmembrane helix</keyword>
<dbReference type="PANTHER" id="PTHR22916">
    <property type="entry name" value="GLYCOSYLTRANSFERASE"/>
    <property type="match status" value="1"/>
</dbReference>
<dbReference type="InterPro" id="IPR029044">
    <property type="entry name" value="Nucleotide-diphossugar_trans"/>
</dbReference>
<dbReference type="SUPFAM" id="SSF53448">
    <property type="entry name" value="Nucleotide-diphospho-sugar transferases"/>
    <property type="match status" value="1"/>
</dbReference>
<dbReference type="PANTHER" id="PTHR22916:SF69">
    <property type="entry name" value="BIFUNCTIONAL GLYCOSYLTRANSFERASE PGTA"/>
    <property type="match status" value="1"/>
</dbReference>
<dbReference type="Gene3D" id="3.90.550.10">
    <property type="entry name" value="Spore Coat Polysaccharide Biosynthesis Protein SpsA, Chain A"/>
    <property type="match status" value="1"/>
</dbReference>
<feature type="transmembrane region" description="Helical" evidence="1">
    <location>
        <begin position="234"/>
        <end position="254"/>
    </location>
</feature>
<sequence>MKDLAVLIPVYNDHTEIIVTLNSIREKDNEFKVIIVDDGSTSPLKIDTSLFPFEIIVIALPQNQGIVEALNSGLRYILQDKNINYIARLDAGDLQREDRLNIQYEYMRSNPDIFLLGSAVNFISEEGVFLYTYQPPLIDSEIKNKIFLRCCFIHPSVIINKTVFEKIDIYSEKYIYAEDYDLFLRITQNYRVANLPNILLSCSIREKGISNSKRRVQMKNTLNLLINNRHYNNIYWFFGITVVIVKWILPRSFFSYVKTIINKILSFFRK</sequence>
<gene>
    <name evidence="3" type="ORF">GCM10023211_23600</name>
</gene>
<dbReference type="EMBL" id="BAABHY010000006">
    <property type="protein sequence ID" value="GAA5114251.1"/>
    <property type="molecule type" value="Genomic_DNA"/>
</dbReference>
<dbReference type="Pfam" id="PF00535">
    <property type="entry name" value="Glycos_transf_2"/>
    <property type="match status" value="1"/>
</dbReference>
<dbReference type="Proteomes" id="UP001500171">
    <property type="component" value="Unassembled WGS sequence"/>
</dbReference>
<keyword evidence="1" id="KW-0472">Membrane</keyword>
<accession>A0ABP9NDY4</accession>
<proteinExistence type="predicted"/>
<evidence type="ECO:0000259" key="2">
    <source>
        <dbReference type="Pfam" id="PF00535"/>
    </source>
</evidence>
<feature type="domain" description="Glycosyltransferase 2-like" evidence="2">
    <location>
        <begin position="6"/>
        <end position="164"/>
    </location>
</feature>
<keyword evidence="1" id="KW-0812">Transmembrane</keyword>
<comment type="caution">
    <text evidence="3">The sequence shown here is derived from an EMBL/GenBank/DDBJ whole genome shotgun (WGS) entry which is preliminary data.</text>
</comment>
<keyword evidence="4" id="KW-1185">Reference proteome</keyword>
<evidence type="ECO:0000256" key="1">
    <source>
        <dbReference type="SAM" id="Phobius"/>
    </source>
</evidence>
<organism evidence="3 4">
    <name type="scientific">Orbus sasakiae</name>
    <dbReference type="NCBI Taxonomy" id="1078475"/>
    <lineage>
        <taxon>Bacteria</taxon>
        <taxon>Pseudomonadati</taxon>
        <taxon>Pseudomonadota</taxon>
        <taxon>Gammaproteobacteria</taxon>
        <taxon>Orbales</taxon>
        <taxon>Orbaceae</taxon>
        <taxon>Orbus</taxon>
    </lineage>
</organism>
<dbReference type="InterPro" id="IPR001173">
    <property type="entry name" value="Glyco_trans_2-like"/>
</dbReference>
<protein>
    <submittedName>
        <fullName evidence="3">Glycosyltransferase</fullName>
    </submittedName>
</protein>
<evidence type="ECO:0000313" key="4">
    <source>
        <dbReference type="Proteomes" id="UP001500171"/>
    </source>
</evidence>